<dbReference type="Proteomes" id="UP000008367">
    <property type="component" value="Unassembled WGS sequence"/>
</dbReference>
<evidence type="ECO:0000313" key="2">
    <source>
        <dbReference type="Proteomes" id="UP000008367"/>
    </source>
</evidence>
<proteinExistence type="predicted"/>
<reference evidence="1 2" key="1">
    <citation type="submission" date="2012-10" db="EMBL/GenBank/DDBJ databases">
        <title>Genome sequence of Vibrio Cholerae HENC-02.</title>
        <authorList>
            <person name="Eppinger M."/>
            <person name="Hasan N.A."/>
            <person name="Sengamalay N."/>
            <person name="Hine E."/>
            <person name="Su Q."/>
            <person name="Daugherty S.C."/>
            <person name="Young S."/>
            <person name="Sadzewicz L."/>
            <person name="Tallon L."/>
            <person name="Cebula T.A."/>
            <person name="Ravel J."/>
            <person name="Colwell R.R."/>
        </authorList>
    </citation>
    <scope>NUCLEOTIDE SEQUENCE [LARGE SCALE GENOMIC DNA]</scope>
    <source>
        <strain evidence="1 2">HENC-02</strain>
    </source>
</reference>
<protein>
    <submittedName>
        <fullName evidence="1">Uncharacterized protein</fullName>
    </submittedName>
</protein>
<organism evidence="1 2">
    <name type="scientific">Vibrio harveyi</name>
    <name type="common">Beneckea harveyi</name>
    <dbReference type="NCBI Taxonomy" id="669"/>
    <lineage>
        <taxon>Bacteria</taxon>
        <taxon>Pseudomonadati</taxon>
        <taxon>Pseudomonadota</taxon>
        <taxon>Gammaproteobacteria</taxon>
        <taxon>Vibrionales</taxon>
        <taxon>Vibrionaceae</taxon>
        <taxon>Vibrio</taxon>
    </lineage>
</organism>
<dbReference type="AlphaFoldDB" id="A0A454CRK7"/>
<evidence type="ECO:0000313" key="1">
    <source>
        <dbReference type="EMBL" id="EKM29045.1"/>
    </source>
</evidence>
<gene>
    <name evidence="1" type="ORF">VCHENC02_5110A</name>
</gene>
<accession>A0A454CRK7</accession>
<comment type="caution">
    <text evidence="1">The sequence shown here is derived from an EMBL/GenBank/DDBJ whole genome shotgun (WGS) entry which is preliminary data.</text>
</comment>
<feature type="non-terminal residue" evidence="1">
    <location>
        <position position="19"/>
    </location>
</feature>
<dbReference type="EMBL" id="AJSR01002262">
    <property type="protein sequence ID" value="EKM29045.1"/>
    <property type="molecule type" value="Genomic_DNA"/>
</dbReference>
<sequence>MSFPSSNTNLTDCPLKERL</sequence>
<name>A0A454CRK7_VIBHA</name>